<dbReference type="AlphaFoldDB" id="A0AAE0K808"/>
<evidence type="ECO:0000313" key="2">
    <source>
        <dbReference type="EMBL" id="KAK3371766.1"/>
    </source>
</evidence>
<dbReference type="EMBL" id="JAULSN010000005">
    <property type="protein sequence ID" value="KAK3371766.1"/>
    <property type="molecule type" value="Genomic_DNA"/>
</dbReference>
<comment type="caution">
    <text evidence="2">The sequence shown here is derived from an EMBL/GenBank/DDBJ whole genome shotgun (WGS) entry which is preliminary data.</text>
</comment>
<reference evidence="2" key="2">
    <citation type="submission" date="2023-06" db="EMBL/GenBank/DDBJ databases">
        <authorList>
            <consortium name="Lawrence Berkeley National Laboratory"/>
            <person name="Haridas S."/>
            <person name="Hensen N."/>
            <person name="Bonometti L."/>
            <person name="Westerberg I."/>
            <person name="Brannstrom I.O."/>
            <person name="Guillou S."/>
            <person name="Cros-Aarteil S."/>
            <person name="Calhoun S."/>
            <person name="Kuo A."/>
            <person name="Mondo S."/>
            <person name="Pangilinan J."/>
            <person name="Riley R."/>
            <person name="Labutti K."/>
            <person name="Andreopoulos B."/>
            <person name="Lipzen A."/>
            <person name="Chen C."/>
            <person name="Yanf M."/>
            <person name="Daum C."/>
            <person name="Ng V."/>
            <person name="Clum A."/>
            <person name="Steindorff A."/>
            <person name="Ohm R."/>
            <person name="Martin F."/>
            <person name="Silar P."/>
            <person name="Natvig D."/>
            <person name="Lalanne C."/>
            <person name="Gautier V."/>
            <person name="Ament-Velasquez S.L."/>
            <person name="Kruys A."/>
            <person name="Hutchinson M.I."/>
            <person name="Powell A.J."/>
            <person name="Barry K."/>
            <person name="Miller A.N."/>
            <person name="Grigoriev I.V."/>
            <person name="Debuchy R."/>
            <person name="Gladieux P."/>
            <person name="Thoren M.H."/>
            <person name="Johannesson H."/>
        </authorList>
    </citation>
    <scope>NUCLEOTIDE SEQUENCE</scope>
    <source>
        <strain evidence="2">CBS 958.72</strain>
    </source>
</reference>
<accession>A0AAE0K808</accession>
<sequence length="154" mass="18044">MIVRAATEGAWNAWDAVAGSGFFFSHGQAFYGMDMDQGTCWEGGRAVILFSNYLPTIRIFHFLVPSRFSFSYFFFQYLFYLFFCRLAWLSVYTRGGGHFTVPLARDRWMAWYGAMVWGSSQINLGGWVRKRTYMDGHDDEDLLYLTWRLIKRAK</sequence>
<evidence type="ECO:0000256" key="1">
    <source>
        <dbReference type="SAM" id="Phobius"/>
    </source>
</evidence>
<feature type="transmembrane region" description="Helical" evidence="1">
    <location>
        <begin position="68"/>
        <end position="88"/>
    </location>
</feature>
<keyword evidence="1" id="KW-0472">Membrane</keyword>
<evidence type="ECO:0000313" key="3">
    <source>
        <dbReference type="Proteomes" id="UP001287356"/>
    </source>
</evidence>
<dbReference type="Proteomes" id="UP001287356">
    <property type="component" value="Unassembled WGS sequence"/>
</dbReference>
<keyword evidence="1" id="KW-1133">Transmembrane helix</keyword>
<protein>
    <submittedName>
        <fullName evidence="2">Uncharacterized protein</fullName>
    </submittedName>
</protein>
<name>A0AAE0K808_9PEZI</name>
<proteinExistence type="predicted"/>
<gene>
    <name evidence="2" type="ORF">B0T24DRAFT_336929</name>
</gene>
<feature type="transmembrane region" description="Helical" evidence="1">
    <location>
        <begin position="108"/>
        <end position="128"/>
    </location>
</feature>
<reference evidence="2" key="1">
    <citation type="journal article" date="2023" name="Mol. Phylogenet. Evol.">
        <title>Genome-scale phylogeny and comparative genomics of the fungal order Sordariales.</title>
        <authorList>
            <person name="Hensen N."/>
            <person name="Bonometti L."/>
            <person name="Westerberg I."/>
            <person name="Brannstrom I.O."/>
            <person name="Guillou S."/>
            <person name="Cros-Aarteil S."/>
            <person name="Calhoun S."/>
            <person name="Haridas S."/>
            <person name="Kuo A."/>
            <person name="Mondo S."/>
            <person name="Pangilinan J."/>
            <person name="Riley R."/>
            <person name="LaButti K."/>
            <person name="Andreopoulos B."/>
            <person name="Lipzen A."/>
            <person name="Chen C."/>
            <person name="Yan M."/>
            <person name="Daum C."/>
            <person name="Ng V."/>
            <person name="Clum A."/>
            <person name="Steindorff A."/>
            <person name="Ohm R.A."/>
            <person name="Martin F."/>
            <person name="Silar P."/>
            <person name="Natvig D.O."/>
            <person name="Lalanne C."/>
            <person name="Gautier V."/>
            <person name="Ament-Velasquez S.L."/>
            <person name="Kruys A."/>
            <person name="Hutchinson M.I."/>
            <person name="Powell A.J."/>
            <person name="Barry K."/>
            <person name="Miller A.N."/>
            <person name="Grigoriev I.V."/>
            <person name="Debuchy R."/>
            <person name="Gladieux P."/>
            <person name="Hiltunen Thoren M."/>
            <person name="Johannesson H."/>
        </authorList>
    </citation>
    <scope>NUCLEOTIDE SEQUENCE</scope>
    <source>
        <strain evidence="2">CBS 958.72</strain>
    </source>
</reference>
<organism evidence="2 3">
    <name type="scientific">Lasiosphaeria ovina</name>
    <dbReference type="NCBI Taxonomy" id="92902"/>
    <lineage>
        <taxon>Eukaryota</taxon>
        <taxon>Fungi</taxon>
        <taxon>Dikarya</taxon>
        <taxon>Ascomycota</taxon>
        <taxon>Pezizomycotina</taxon>
        <taxon>Sordariomycetes</taxon>
        <taxon>Sordariomycetidae</taxon>
        <taxon>Sordariales</taxon>
        <taxon>Lasiosphaeriaceae</taxon>
        <taxon>Lasiosphaeria</taxon>
    </lineage>
</organism>
<keyword evidence="1" id="KW-0812">Transmembrane</keyword>
<keyword evidence="3" id="KW-1185">Reference proteome</keyword>